<name>A0A4Q9PC66_9APHY</name>
<dbReference type="Proteomes" id="UP000292082">
    <property type="component" value="Unassembled WGS sequence"/>
</dbReference>
<feature type="compositionally biased region" description="Polar residues" evidence="1">
    <location>
        <begin position="81"/>
        <end position="97"/>
    </location>
</feature>
<feature type="domain" description="Retroviral polymerase SH3-like" evidence="2">
    <location>
        <begin position="41"/>
        <end position="81"/>
    </location>
</feature>
<accession>A0A4Q9PC66</accession>
<reference evidence="3 4" key="1">
    <citation type="submission" date="2019-01" db="EMBL/GenBank/DDBJ databases">
        <title>Draft genome sequences of three monokaryotic isolates of the white-rot basidiomycete fungus Dichomitus squalens.</title>
        <authorList>
            <consortium name="DOE Joint Genome Institute"/>
            <person name="Lopez S.C."/>
            <person name="Andreopoulos B."/>
            <person name="Pangilinan J."/>
            <person name="Lipzen A."/>
            <person name="Riley R."/>
            <person name="Ahrendt S."/>
            <person name="Ng V."/>
            <person name="Barry K."/>
            <person name="Daum C."/>
            <person name="Grigoriev I.V."/>
            <person name="Hilden K.S."/>
            <person name="Makela M.R."/>
            <person name="de Vries R.P."/>
        </authorList>
    </citation>
    <scope>NUCLEOTIDE SEQUENCE [LARGE SCALE GENOMIC DNA]</scope>
    <source>
        <strain evidence="3 4">CBS 464.89</strain>
    </source>
</reference>
<protein>
    <recommendedName>
        <fullName evidence="2">Retroviral polymerase SH3-like domain-containing protein</fullName>
    </recommendedName>
</protein>
<evidence type="ECO:0000313" key="4">
    <source>
        <dbReference type="Proteomes" id="UP000292082"/>
    </source>
</evidence>
<evidence type="ECO:0000313" key="3">
    <source>
        <dbReference type="EMBL" id="TBU52384.1"/>
    </source>
</evidence>
<dbReference type="AlphaFoldDB" id="A0A4Q9PC66"/>
<feature type="non-terminal residue" evidence="3">
    <location>
        <position position="194"/>
    </location>
</feature>
<keyword evidence="4" id="KW-1185">Reference proteome</keyword>
<evidence type="ECO:0000259" key="2">
    <source>
        <dbReference type="Pfam" id="PF25597"/>
    </source>
</evidence>
<proteinExistence type="predicted"/>
<organism evidence="3 4">
    <name type="scientific">Dichomitus squalens</name>
    <dbReference type="NCBI Taxonomy" id="114155"/>
    <lineage>
        <taxon>Eukaryota</taxon>
        <taxon>Fungi</taxon>
        <taxon>Dikarya</taxon>
        <taxon>Basidiomycota</taxon>
        <taxon>Agaricomycotina</taxon>
        <taxon>Agaricomycetes</taxon>
        <taxon>Polyporales</taxon>
        <taxon>Polyporaceae</taxon>
        <taxon>Dichomitus</taxon>
    </lineage>
</organism>
<sequence>MLHATWLKNRASTRALGGKTPYEARYGSPPDLRGIRPFGAKVFVRLEKAPKMQSKAREGHFVGFADNSQAYRVYWPDRRATASSTTGEPQIASTEGRTPSGRDRATPAGPPQPLPTFQNVGDSPGKAPVPLSAGPDSPAPGASPPSVPAEPLEGVQAEEAAPPEEAMGRGRRIKKPSPYVWSLAKGEGTVDGRQ</sequence>
<dbReference type="EMBL" id="ML145253">
    <property type="protein sequence ID" value="TBU52384.1"/>
    <property type="molecule type" value="Genomic_DNA"/>
</dbReference>
<feature type="compositionally biased region" description="Pro residues" evidence="1">
    <location>
        <begin position="137"/>
        <end position="148"/>
    </location>
</feature>
<gene>
    <name evidence="3" type="ORF">BD310DRAFT_779564</name>
</gene>
<feature type="region of interest" description="Disordered" evidence="1">
    <location>
        <begin position="80"/>
        <end position="194"/>
    </location>
</feature>
<evidence type="ECO:0000256" key="1">
    <source>
        <dbReference type="SAM" id="MobiDB-lite"/>
    </source>
</evidence>
<dbReference type="InterPro" id="IPR057670">
    <property type="entry name" value="SH3_retrovirus"/>
</dbReference>
<dbReference type="Pfam" id="PF25597">
    <property type="entry name" value="SH3_retrovirus"/>
    <property type="match status" value="1"/>
</dbReference>